<evidence type="ECO:0000256" key="4">
    <source>
        <dbReference type="ARBA" id="ARBA00012614"/>
    </source>
</evidence>
<comment type="catalytic activity">
    <reaction evidence="10">
        <text>an N-acetyl-alpha-D-glucosaminyl-diphospho-di-trans,poly-cis-dolichol + UDP-N-acetyl-alpha-D-glucosamine = an N,N'-diacetylchitobiosyl-diphospho-di-trans,poly-cis-dolichol + UDP + H(+)</text>
        <dbReference type="Rhea" id="RHEA:23380"/>
        <dbReference type="Rhea" id="RHEA-COMP:19507"/>
        <dbReference type="Rhea" id="RHEA-COMP:19510"/>
        <dbReference type="ChEBI" id="CHEBI:15378"/>
        <dbReference type="ChEBI" id="CHEBI:57269"/>
        <dbReference type="ChEBI" id="CHEBI:57705"/>
        <dbReference type="ChEBI" id="CHEBI:58223"/>
        <dbReference type="ChEBI" id="CHEBI:58427"/>
        <dbReference type="EC" id="2.4.1.141"/>
    </reaction>
</comment>
<comment type="subcellular location">
    <subcellularLocation>
        <location evidence="1 11">Endoplasmic reticulum</location>
    </subcellularLocation>
</comment>
<evidence type="ECO:0000256" key="7">
    <source>
        <dbReference type="ARBA" id="ARBA00022679"/>
    </source>
</evidence>
<proteinExistence type="inferred from homology"/>
<dbReference type="AlphaFoldDB" id="J8TYI0"/>
<gene>
    <name evidence="14" type="primary">YGL047W</name>
    <name evidence="11" type="synonym">ALG13</name>
    <name evidence="14" type="ORF">SKUD_160702</name>
</gene>
<evidence type="ECO:0000256" key="10">
    <source>
        <dbReference type="ARBA" id="ARBA00048184"/>
    </source>
</evidence>
<keyword evidence="12" id="KW-0812">Transmembrane</keyword>
<evidence type="ECO:0000256" key="3">
    <source>
        <dbReference type="ARBA" id="ARBA00011198"/>
    </source>
</evidence>
<keyword evidence="12" id="KW-0472">Membrane</keyword>
<keyword evidence="7 11" id="KW-0808">Transferase</keyword>
<keyword evidence="15" id="KW-1185">Reference proteome</keyword>
<evidence type="ECO:0000256" key="6">
    <source>
        <dbReference type="ARBA" id="ARBA00022676"/>
    </source>
</evidence>
<evidence type="ECO:0000256" key="5">
    <source>
        <dbReference type="ARBA" id="ARBA00017468"/>
    </source>
</evidence>
<evidence type="ECO:0000256" key="8">
    <source>
        <dbReference type="ARBA" id="ARBA00022824"/>
    </source>
</evidence>
<keyword evidence="12" id="KW-1133">Transmembrane helix</keyword>
<protein>
    <recommendedName>
        <fullName evidence="5 11">UDP-N-acetylglucosamine transferase subunit ALG13</fullName>
        <ecNumber evidence="4 11">2.4.1.141</ecNumber>
    </recommendedName>
    <alternativeName>
        <fullName evidence="11">Asparagine-linked glycosylation protein 13</fullName>
    </alternativeName>
</protein>
<evidence type="ECO:0000256" key="9">
    <source>
        <dbReference type="ARBA" id="ARBA00024804"/>
    </source>
</evidence>
<evidence type="ECO:0000256" key="2">
    <source>
        <dbReference type="ARBA" id="ARBA00006962"/>
    </source>
</evidence>
<comment type="similarity">
    <text evidence="2 11">Belongs to the glycosyltransferase 28 family.</text>
</comment>
<dbReference type="GO" id="GO:0006488">
    <property type="term" value="P:dolichol-linked oligosaccharide biosynthetic process"/>
    <property type="evidence" value="ECO:0007669"/>
    <property type="project" value="TreeGrafter"/>
</dbReference>
<evidence type="ECO:0000256" key="11">
    <source>
        <dbReference type="RuleBase" id="RU362128"/>
    </source>
</evidence>
<dbReference type="PANTHER" id="PTHR47043">
    <property type="entry name" value="UDP-N-ACETYLGLUCOSAMINE TRANSFERASE SUBUNIT ALG13"/>
    <property type="match status" value="1"/>
</dbReference>
<dbReference type="PANTHER" id="PTHR47043:SF1">
    <property type="entry name" value="UDP-N-ACETYLGLUCOSAMINE TRANSFERASE SUBUNIT ALG13"/>
    <property type="match status" value="1"/>
</dbReference>
<reference evidence="15" key="2">
    <citation type="journal article" date="2011" name="G3 (Bethesda)">
        <title>The awesome power of yeast evolutionary genetics: New genome sequences and strain resources for the Saccharomyces sensu stricto genus.</title>
        <authorList>
            <person name="Scannell D.R."/>
            <person name="Zill O.A."/>
            <person name="Rokas A."/>
            <person name="Payen C."/>
            <person name="Dunham M.J."/>
            <person name="Eisen M.B."/>
            <person name="Rine J."/>
            <person name="Johnston M."/>
            <person name="Hittinger C.T."/>
        </authorList>
    </citation>
    <scope>GENOME REANNOTATION</scope>
    <source>
        <strain evidence="15">ATCC MYA-4449 / AS 2.2408 / CBS 8840 / NBRC 1802 / NCYC 2889</strain>
    </source>
</reference>
<dbReference type="GO" id="GO:0004577">
    <property type="term" value="F:N-acetylglucosaminyldiphosphodolichol N-acetylglucosaminyltransferase activity"/>
    <property type="evidence" value="ECO:0007669"/>
    <property type="project" value="UniProtKB-EC"/>
</dbReference>
<evidence type="ECO:0000256" key="12">
    <source>
        <dbReference type="SAM" id="Phobius"/>
    </source>
</evidence>
<dbReference type="InterPro" id="IPR007235">
    <property type="entry name" value="Glyco_trans_28_C"/>
</dbReference>
<dbReference type="InterPro" id="IPR052474">
    <property type="entry name" value="UDP-GlcNAc_transferase"/>
</dbReference>
<sequence>MKRNSVRKESKRLKQNRNRKLAYLTMCTVEKKTIFVTCGATIPFPKLVSCVLSKGFCQELIQYGFARLIIQYGKNYGAEFEHLVQEHGGERDSKNIPIEEFGCGNTPQRYALIDGKLEVIGFDFSTKVQSIIRDLSDLVISHAGTGSILDSLRLNKPLLICVNDSLMDNHQQQIADKFVELGYVWSCAPTESGLIAGLRASQTEKLEPFPVSHNSSFERLLSDIIYT</sequence>
<comment type="function">
    <text evidence="9 11">Involved in protein N-glycosylation. Essential for the second step of the dolichol-linked oligosaccharide pathway.</text>
</comment>
<dbReference type="SUPFAM" id="SSF53756">
    <property type="entry name" value="UDP-Glycosyltransferase/glycogen phosphorylase"/>
    <property type="match status" value="1"/>
</dbReference>
<comment type="caution">
    <text evidence="14">The sequence shown here is derived from an EMBL/GenBank/DDBJ whole genome shotgun (WGS) entry which is preliminary data.</text>
</comment>
<evidence type="ECO:0000256" key="1">
    <source>
        <dbReference type="ARBA" id="ARBA00004240"/>
    </source>
</evidence>
<dbReference type="GO" id="GO:0098562">
    <property type="term" value="C:cytoplasmic side of membrane"/>
    <property type="evidence" value="ECO:0007669"/>
    <property type="project" value="UniProtKB-ARBA"/>
</dbReference>
<dbReference type="EC" id="2.4.1.141" evidence="4 11"/>
<keyword evidence="8 11" id="KW-0256">Endoplasmic reticulum</keyword>
<feature type="domain" description="Glycosyl transferase family 28 C-terminal" evidence="13">
    <location>
        <begin position="33"/>
        <end position="217"/>
    </location>
</feature>
<dbReference type="STRING" id="226230.J8TYI0"/>
<reference evidence="14 15" key="1">
    <citation type="journal article" date="2003" name="Science">
        <title>Finding functional features in Saccharomyces genomes by phylogenetic footprinting.</title>
        <authorList>
            <person name="Cliften P.F."/>
            <person name="Sudarsanam P."/>
            <person name="Desikan A."/>
            <person name="Fulton L."/>
            <person name="Fulton B."/>
            <person name="Majors J."/>
            <person name="Waterston R."/>
            <person name="Cohen B.A."/>
            <person name="Johnston M."/>
        </authorList>
    </citation>
    <scope>NUCLEOTIDE SEQUENCE [LARGE SCALE GENOMIC DNA]</scope>
    <source>
        <strain evidence="15">ATCC MYA-4449 / AS 2.2408 / CBS 8840 / NBRC 1802 / NCYC 2889</strain>
    </source>
</reference>
<dbReference type="EMBL" id="AACI03000157">
    <property type="protein sequence ID" value="EJT44849.1"/>
    <property type="molecule type" value="Genomic_DNA"/>
</dbReference>
<dbReference type="Gene3D" id="3.40.50.2000">
    <property type="entry name" value="Glycogen Phosphorylase B"/>
    <property type="match status" value="1"/>
</dbReference>
<dbReference type="GO" id="GO:0043541">
    <property type="term" value="C:UDP-N-acetylglucosamine transferase complex"/>
    <property type="evidence" value="ECO:0007669"/>
    <property type="project" value="TreeGrafter"/>
</dbReference>
<evidence type="ECO:0000313" key="14">
    <source>
        <dbReference type="EMBL" id="EJT44849.1"/>
    </source>
</evidence>
<comment type="subunit">
    <text evidence="3 11">Heterodimer with ALG14 to form a functional enzyme.</text>
</comment>
<keyword evidence="6 11" id="KW-0328">Glycosyltransferase</keyword>
<dbReference type="Pfam" id="PF04101">
    <property type="entry name" value="Glyco_tran_28_C"/>
    <property type="match status" value="1"/>
</dbReference>
<dbReference type="HOGENOM" id="CLU_085408_2_0_1"/>
<feature type="transmembrane region" description="Helical" evidence="12">
    <location>
        <begin position="21"/>
        <end position="44"/>
    </location>
</feature>
<dbReference type="FunFam" id="3.40.50.2000:FF:000244">
    <property type="entry name" value="UDP-N-acetylglucosamine transferase subunit ALG13"/>
    <property type="match status" value="1"/>
</dbReference>
<dbReference type="Proteomes" id="UP000002753">
    <property type="component" value="Unassembled WGS sequence"/>
</dbReference>
<evidence type="ECO:0000259" key="13">
    <source>
        <dbReference type="Pfam" id="PF04101"/>
    </source>
</evidence>
<organism evidence="14 15">
    <name type="scientific">Saccharomyces kudriavzevii (strain ATCC MYA-4449 / AS 2.2408 / CBS 8840 / NBRC 1802 / NCYC 2889)</name>
    <name type="common">Yeast</name>
    <dbReference type="NCBI Taxonomy" id="226230"/>
    <lineage>
        <taxon>Eukaryota</taxon>
        <taxon>Fungi</taxon>
        <taxon>Dikarya</taxon>
        <taxon>Ascomycota</taxon>
        <taxon>Saccharomycotina</taxon>
        <taxon>Saccharomycetes</taxon>
        <taxon>Saccharomycetales</taxon>
        <taxon>Saccharomycetaceae</taxon>
        <taxon>Saccharomyces</taxon>
    </lineage>
</organism>
<name>J8TYI0_SACK1</name>
<accession>J8TYI0</accession>
<evidence type="ECO:0000313" key="15">
    <source>
        <dbReference type="Proteomes" id="UP000002753"/>
    </source>
</evidence>